<dbReference type="InterPro" id="IPR003115">
    <property type="entry name" value="ParB_N"/>
</dbReference>
<evidence type="ECO:0000313" key="6">
    <source>
        <dbReference type="EMBL" id="KAA0968240.1"/>
    </source>
</evidence>
<dbReference type="AlphaFoldDB" id="A0A5B0DRS5"/>
<comment type="function">
    <text evidence="4">Involved in chromosome partition. Localize to both poles of the predivisional cell following completion of DNA replication. Binds to the DNA origin of replication.</text>
</comment>
<dbReference type="FunFam" id="3.90.1530.30:FF:000001">
    <property type="entry name" value="Chromosome partitioning protein ParB"/>
    <property type="match status" value="1"/>
</dbReference>
<evidence type="ECO:0000259" key="5">
    <source>
        <dbReference type="SMART" id="SM00470"/>
    </source>
</evidence>
<dbReference type="InterPro" id="IPR036086">
    <property type="entry name" value="ParB/Sulfiredoxin_sf"/>
</dbReference>
<dbReference type="PANTHER" id="PTHR33375">
    <property type="entry name" value="CHROMOSOME-PARTITIONING PROTEIN PARB-RELATED"/>
    <property type="match status" value="1"/>
</dbReference>
<dbReference type="InterPro" id="IPR041468">
    <property type="entry name" value="HTH_ParB/Spo0J"/>
</dbReference>
<dbReference type="Proteomes" id="UP000324738">
    <property type="component" value="Unassembled WGS sequence"/>
</dbReference>
<feature type="domain" description="ParB-like N-terminal" evidence="5">
    <location>
        <begin position="44"/>
        <end position="135"/>
    </location>
</feature>
<evidence type="ECO:0000313" key="7">
    <source>
        <dbReference type="Proteomes" id="UP000324738"/>
    </source>
</evidence>
<dbReference type="Gene3D" id="3.90.1530.30">
    <property type="match status" value="1"/>
</dbReference>
<reference evidence="6 7" key="1">
    <citation type="submission" date="2019-08" db="EMBL/GenBank/DDBJ databases">
        <title>Aureimonas fodiniaquatilis sp. nov., isolated from a coal mine wastewater.</title>
        <authorList>
            <person name="Kim W."/>
        </authorList>
    </citation>
    <scope>NUCLEOTIDE SEQUENCE [LARGE SCALE GENOMIC DNA]</scope>
    <source>
        <strain evidence="6 7">CAU 1482</strain>
    </source>
</reference>
<dbReference type="CDD" id="cd16393">
    <property type="entry name" value="SPO0J_N"/>
    <property type="match status" value="1"/>
</dbReference>
<dbReference type="OrthoDB" id="9802051at2"/>
<dbReference type="RefSeq" id="WP_149301757.1">
    <property type="nucleotide sequence ID" value="NZ_VTWH01000006.1"/>
</dbReference>
<keyword evidence="7" id="KW-1185">Reference proteome</keyword>
<organism evidence="6 7">
    <name type="scientific">Aureimonas fodinaquatilis</name>
    <dbReference type="NCBI Taxonomy" id="2565783"/>
    <lineage>
        <taxon>Bacteria</taxon>
        <taxon>Pseudomonadati</taxon>
        <taxon>Pseudomonadota</taxon>
        <taxon>Alphaproteobacteria</taxon>
        <taxon>Hyphomicrobiales</taxon>
        <taxon>Aurantimonadaceae</taxon>
        <taxon>Aureimonas</taxon>
    </lineage>
</organism>
<proteinExistence type="inferred from homology"/>
<dbReference type="EMBL" id="VTWH01000006">
    <property type="protein sequence ID" value="KAA0968240.1"/>
    <property type="molecule type" value="Genomic_DNA"/>
</dbReference>
<dbReference type="SMART" id="SM00470">
    <property type="entry name" value="ParB"/>
    <property type="match status" value="1"/>
</dbReference>
<dbReference type="SUPFAM" id="SSF109709">
    <property type="entry name" value="KorB DNA-binding domain-like"/>
    <property type="match status" value="1"/>
</dbReference>
<dbReference type="InterPro" id="IPR057240">
    <property type="entry name" value="ParB_dimer_C"/>
</dbReference>
<comment type="similarity">
    <text evidence="1">Belongs to the ParB family.</text>
</comment>
<gene>
    <name evidence="6" type="ORF">FPY71_18120</name>
</gene>
<dbReference type="GO" id="GO:0003677">
    <property type="term" value="F:DNA binding"/>
    <property type="evidence" value="ECO:0007669"/>
    <property type="project" value="UniProtKB-KW"/>
</dbReference>
<dbReference type="GO" id="GO:0007059">
    <property type="term" value="P:chromosome segregation"/>
    <property type="evidence" value="ECO:0007669"/>
    <property type="project" value="UniProtKB-KW"/>
</dbReference>
<dbReference type="FunFam" id="1.10.10.2830:FF:000001">
    <property type="entry name" value="Chromosome partitioning protein ParB"/>
    <property type="match status" value="1"/>
</dbReference>
<evidence type="ECO:0000256" key="2">
    <source>
        <dbReference type="ARBA" id="ARBA00022829"/>
    </source>
</evidence>
<dbReference type="GO" id="GO:0005694">
    <property type="term" value="C:chromosome"/>
    <property type="evidence" value="ECO:0007669"/>
    <property type="project" value="TreeGrafter"/>
</dbReference>
<dbReference type="Pfam" id="PF17762">
    <property type="entry name" value="HTH_ParB"/>
    <property type="match status" value="1"/>
</dbReference>
<evidence type="ECO:0000256" key="4">
    <source>
        <dbReference type="ARBA" id="ARBA00025472"/>
    </source>
</evidence>
<dbReference type="Gene3D" id="1.10.10.2830">
    <property type="match status" value="1"/>
</dbReference>
<evidence type="ECO:0000256" key="3">
    <source>
        <dbReference type="ARBA" id="ARBA00023125"/>
    </source>
</evidence>
<dbReference type="InterPro" id="IPR004437">
    <property type="entry name" value="ParB/RepB/Spo0J"/>
</dbReference>
<dbReference type="PANTHER" id="PTHR33375:SF1">
    <property type="entry name" value="CHROMOSOME-PARTITIONING PROTEIN PARB-RELATED"/>
    <property type="match status" value="1"/>
</dbReference>
<dbReference type="NCBIfam" id="TIGR00180">
    <property type="entry name" value="parB_part"/>
    <property type="match status" value="1"/>
</dbReference>
<keyword evidence="2" id="KW-0159">Chromosome partition</keyword>
<name>A0A5B0DRS5_9HYPH</name>
<protein>
    <submittedName>
        <fullName evidence="6">ParB/RepB/Spo0J family partition protein</fullName>
    </submittedName>
</protein>
<dbReference type="SUPFAM" id="SSF110849">
    <property type="entry name" value="ParB/Sulfiredoxin"/>
    <property type="match status" value="1"/>
</dbReference>
<keyword evidence="3" id="KW-0238">DNA-binding</keyword>
<evidence type="ECO:0000256" key="1">
    <source>
        <dbReference type="ARBA" id="ARBA00006295"/>
    </source>
</evidence>
<accession>A0A5B0DRS5</accession>
<dbReference type="InterPro" id="IPR050336">
    <property type="entry name" value="Chromosome_partition/occlusion"/>
</dbReference>
<dbReference type="Pfam" id="PF02195">
    <property type="entry name" value="ParB_N"/>
    <property type="match status" value="1"/>
</dbReference>
<dbReference type="GO" id="GO:0045881">
    <property type="term" value="P:positive regulation of sporulation resulting in formation of a cellular spore"/>
    <property type="evidence" value="ECO:0007669"/>
    <property type="project" value="TreeGrafter"/>
</dbReference>
<comment type="caution">
    <text evidence="6">The sequence shown here is derived from an EMBL/GenBank/DDBJ whole genome shotgun (WGS) entry which is preliminary data.</text>
</comment>
<dbReference type="Pfam" id="PF23552">
    <property type="entry name" value="ParB_C"/>
    <property type="match status" value="1"/>
</dbReference>
<sequence length="314" mass="33847">MREEKSRARLGRGLASLIGNAPSADRVTTPFSVNATAAVVPGEAKAPVASLVPNPKNPRRSFNQDELAELTASVRVHGVVQPILVRRIPGMDSLEIVAGERRWRAAQAAGLVEVPIVEREISDRESLEIAIIENVQRADLNAIEEALGYEMLIDEHGYTQSDLADIVGKSRSHVANTLRLLKLPETVRGMVERGELAPGAARSAVSVDDPELFARQVVAGGMSVRDAEKLARGESVIALPQEKGRKARTKADTSAKDEDTKALERLLSEALSMPVSIGLQGQAGQLVLNFRNLEQLDEICRLLQAGSAYSPATE</sequence>